<sequence>MIMIPSSGSPKPATDANQPASLISDPAAPLTADTKPPAIQTNNTNGTLLSRILQMSLPPNFASTNPCCSNLKETKFHPYKPQIHQEIKEVDRNKRTEHSIAMLDLIEGSIFRLPLV</sequence>
<evidence type="ECO:0000313" key="2">
    <source>
        <dbReference type="Proteomes" id="UP000887574"/>
    </source>
</evidence>
<evidence type="ECO:0000256" key="1">
    <source>
        <dbReference type="SAM" id="MobiDB-lite"/>
    </source>
</evidence>
<accession>A0A915CXH8</accession>
<dbReference type="WBParaSite" id="jg13299">
    <property type="protein sequence ID" value="jg13299"/>
    <property type="gene ID" value="jg13299"/>
</dbReference>
<name>A0A915CXH8_9BILA</name>
<organism evidence="2 3">
    <name type="scientific">Ditylenchus dipsaci</name>
    <dbReference type="NCBI Taxonomy" id="166011"/>
    <lineage>
        <taxon>Eukaryota</taxon>
        <taxon>Metazoa</taxon>
        <taxon>Ecdysozoa</taxon>
        <taxon>Nematoda</taxon>
        <taxon>Chromadorea</taxon>
        <taxon>Rhabditida</taxon>
        <taxon>Tylenchina</taxon>
        <taxon>Tylenchomorpha</taxon>
        <taxon>Sphaerularioidea</taxon>
        <taxon>Anguinidae</taxon>
        <taxon>Anguininae</taxon>
        <taxon>Ditylenchus</taxon>
    </lineage>
</organism>
<dbReference type="Proteomes" id="UP000887574">
    <property type="component" value="Unplaced"/>
</dbReference>
<reference evidence="3" key="1">
    <citation type="submission" date="2022-11" db="UniProtKB">
        <authorList>
            <consortium name="WormBaseParasite"/>
        </authorList>
    </citation>
    <scope>IDENTIFICATION</scope>
</reference>
<keyword evidence="2" id="KW-1185">Reference proteome</keyword>
<evidence type="ECO:0000313" key="3">
    <source>
        <dbReference type="WBParaSite" id="jg13299"/>
    </source>
</evidence>
<dbReference type="AlphaFoldDB" id="A0A915CXH8"/>
<proteinExistence type="predicted"/>
<protein>
    <submittedName>
        <fullName evidence="3">Uncharacterized protein</fullName>
    </submittedName>
</protein>
<feature type="region of interest" description="Disordered" evidence="1">
    <location>
        <begin position="1"/>
        <end position="44"/>
    </location>
</feature>